<accession>A0AAD7KCR2</accession>
<sequence length="494" mass="53791">MAPNQLTPEQVHQQKQALLDSLNAEIARRGDASSDASTRSSPSPEGEPRGTIRTHNEIDASDASNPASILFGDLLSPYTLEEGRAYKRHKNLSATSDASADQYLKTVNPMRQGFQTYVAILECSDKLEVIRNDANSKYKLPDTVAKTAQDYAQVAILAPNVKNYRNPKDGSKMEVAIAGAMRTVGVAQLPPTFETGRCEVLNKVLGKACIDKRCHIKTEVSKSIADSNVKVDIATLTRSCIGASPVKASAALYQRIAFIRKVAVECQEAAAALPDVAGGTKTAKEDAFWLEVDKKLALWRLTFSPSQMQIMVEKIYSEDITAYGDADAAIPITAMRDLEDWLATLNKTMETLFSPETARMYYVFSHETVHNKYYKLRRCATCSVDGITTVHNVVRRKDPASAPKFTSTQPIVANQVVWYTTVPHMYRTIASGCGAILSVLFPSILPPVSPSSPAARTPGFHCDLILGRAHQSGVSVSAFIEARDEALTESGQGG</sequence>
<comment type="caution">
    <text evidence="2">The sequence shown here is derived from an EMBL/GenBank/DDBJ whole genome shotgun (WGS) entry which is preliminary data.</text>
</comment>
<evidence type="ECO:0000256" key="1">
    <source>
        <dbReference type="SAM" id="MobiDB-lite"/>
    </source>
</evidence>
<evidence type="ECO:0000313" key="3">
    <source>
        <dbReference type="Proteomes" id="UP001215598"/>
    </source>
</evidence>
<proteinExistence type="predicted"/>
<keyword evidence="3" id="KW-1185">Reference proteome</keyword>
<name>A0AAD7KCR2_9AGAR</name>
<dbReference type="EMBL" id="JARKIB010000003">
    <property type="protein sequence ID" value="KAJ7782916.1"/>
    <property type="molecule type" value="Genomic_DNA"/>
</dbReference>
<feature type="compositionally biased region" description="Low complexity" evidence="1">
    <location>
        <begin position="33"/>
        <end position="44"/>
    </location>
</feature>
<organism evidence="2 3">
    <name type="scientific">Mycena metata</name>
    <dbReference type="NCBI Taxonomy" id="1033252"/>
    <lineage>
        <taxon>Eukaryota</taxon>
        <taxon>Fungi</taxon>
        <taxon>Dikarya</taxon>
        <taxon>Basidiomycota</taxon>
        <taxon>Agaricomycotina</taxon>
        <taxon>Agaricomycetes</taxon>
        <taxon>Agaricomycetidae</taxon>
        <taxon>Agaricales</taxon>
        <taxon>Marasmiineae</taxon>
        <taxon>Mycenaceae</taxon>
        <taxon>Mycena</taxon>
    </lineage>
</organism>
<gene>
    <name evidence="2" type="ORF">B0H16DRAFT_1877413</name>
</gene>
<protein>
    <submittedName>
        <fullName evidence="2">Uncharacterized protein</fullName>
    </submittedName>
</protein>
<dbReference type="AlphaFoldDB" id="A0AAD7KCR2"/>
<feature type="region of interest" description="Disordered" evidence="1">
    <location>
        <begin position="26"/>
        <end position="52"/>
    </location>
</feature>
<dbReference type="Proteomes" id="UP001215598">
    <property type="component" value="Unassembled WGS sequence"/>
</dbReference>
<reference evidence="2" key="1">
    <citation type="submission" date="2023-03" db="EMBL/GenBank/DDBJ databases">
        <title>Massive genome expansion in bonnet fungi (Mycena s.s.) driven by repeated elements and novel gene families across ecological guilds.</title>
        <authorList>
            <consortium name="Lawrence Berkeley National Laboratory"/>
            <person name="Harder C.B."/>
            <person name="Miyauchi S."/>
            <person name="Viragh M."/>
            <person name="Kuo A."/>
            <person name="Thoen E."/>
            <person name="Andreopoulos B."/>
            <person name="Lu D."/>
            <person name="Skrede I."/>
            <person name="Drula E."/>
            <person name="Henrissat B."/>
            <person name="Morin E."/>
            <person name="Kohler A."/>
            <person name="Barry K."/>
            <person name="LaButti K."/>
            <person name="Morin E."/>
            <person name="Salamov A."/>
            <person name="Lipzen A."/>
            <person name="Mereny Z."/>
            <person name="Hegedus B."/>
            <person name="Baldrian P."/>
            <person name="Stursova M."/>
            <person name="Weitz H."/>
            <person name="Taylor A."/>
            <person name="Grigoriev I.V."/>
            <person name="Nagy L.G."/>
            <person name="Martin F."/>
            <person name="Kauserud H."/>
        </authorList>
    </citation>
    <scope>NUCLEOTIDE SEQUENCE</scope>
    <source>
        <strain evidence="2">CBHHK182m</strain>
    </source>
</reference>
<evidence type="ECO:0000313" key="2">
    <source>
        <dbReference type="EMBL" id="KAJ7782916.1"/>
    </source>
</evidence>